<comment type="caution">
    <text evidence="1">The sequence shown here is derived from an EMBL/GenBank/DDBJ whole genome shotgun (WGS) entry which is preliminary data.</text>
</comment>
<reference evidence="1" key="1">
    <citation type="submission" date="2022-06" db="EMBL/GenBank/DDBJ databases">
        <title>Fusarium solani species complex genomes reveal bases of compartmentalisation and animal pathogenesis.</title>
        <authorList>
            <person name="Tsai I.J."/>
        </authorList>
    </citation>
    <scope>NUCLEOTIDE SEQUENCE</scope>
    <source>
        <strain evidence="1">Fu6.1</strain>
    </source>
</reference>
<dbReference type="EMBL" id="CM046507">
    <property type="protein sequence ID" value="KAI8668660.1"/>
    <property type="molecule type" value="Genomic_DNA"/>
</dbReference>
<gene>
    <name evidence="1" type="ORF">NCS57_00677900</name>
</gene>
<name>A0ACC0QW99_9HYPO</name>
<protein>
    <submittedName>
        <fullName evidence="1">Zn(2)-C6 fungal-type domain-containing protein</fullName>
    </submittedName>
</protein>
<dbReference type="Proteomes" id="UP001065298">
    <property type="component" value="Chromosome 5"/>
</dbReference>
<evidence type="ECO:0000313" key="2">
    <source>
        <dbReference type="Proteomes" id="UP001065298"/>
    </source>
</evidence>
<sequence>MGRAPTSGYCQTCRRRRVKCDRGVPSCQRCLKSGHSCGGYETPLRMVNYSVARGQQSALQRAPSSSRSSWMHGTPSLSYASELSLVAFDGQISLDYFLASYTWAHWWKSIVITGLQGDTASASYIACRSLLMGHLGVGNSDAKLQQRSMQLYGQSMRLVSSSLDMHQSSVLADLILPVMILSMYPYVMEKSVKLEHDLGLGLITRNCGPDCSQDDRTVSIFRSCRSMLICTALAKRCRTFLEEDVWKSAPFRASHKTCMDRLYDITSSLPGLAEEVLGGRNRQPEQVVDAVAKAETLYRELRAWRYDWERINPGAATVLTVSDSSKAASSVLVRQLLGRQIRFNSLGQALEIFNYNAALVYLSRLQELLRSRTSASMHIDVAHIESQLRDRQTSSPLLLTNELELPCLPALEAVQQCAYLATELKPSVATNFIALAPVGILYCALKSMGPLGELLSLAVADIFSATPALDQLEVFGIWDTPDTKEATAS</sequence>
<evidence type="ECO:0000313" key="1">
    <source>
        <dbReference type="EMBL" id="KAI8668660.1"/>
    </source>
</evidence>
<keyword evidence="2" id="KW-1185">Reference proteome</keyword>
<accession>A0ACC0QW99</accession>
<organism evidence="1 2">
    <name type="scientific">Fusarium keratoplasticum</name>
    <dbReference type="NCBI Taxonomy" id="1328300"/>
    <lineage>
        <taxon>Eukaryota</taxon>
        <taxon>Fungi</taxon>
        <taxon>Dikarya</taxon>
        <taxon>Ascomycota</taxon>
        <taxon>Pezizomycotina</taxon>
        <taxon>Sordariomycetes</taxon>
        <taxon>Hypocreomycetidae</taxon>
        <taxon>Hypocreales</taxon>
        <taxon>Nectriaceae</taxon>
        <taxon>Fusarium</taxon>
        <taxon>Fusarium solani species complex</taxon>
    </lineage>
</organism>
<proteinExistence type="predicted"/>